<dbReference type="Proteomes" id="UP000321378">
    <property type="component" value="Chromosome"/>
</dbReference>
<keyword evidence="1" id="KW-0812">Transmembrane</keyword>
<proteinExistence type="predicted"/>
<evidence type="ECO:0000313" key="3">
    <source>
        <dbReference type="Proteomes" id="UP000321378"/>
    </source>
</evidence>
<name>A0A510KKC5_9FUSO</name>
<gene>
    <name evidence="2" type="ORF">JMUB3935_1072</name>
</gene>
<organism evidence="2 3">
    <name type="scientific">Leptotrichia trevisanii</name>
    <dbReference type="NCBI Taxonomy" id="109328"/>
    <lineage>
        <taxon>Bacteria</taxon>
        <taxon>Fusobacteriati</taxon>
        <taxon>Fusobacteriota</taxon>
        <taxon>Fusobacteriia</taxon>
        <taxon>Fusobacteriales</taxon>
        <taxon>Leptotrichiaceae</taxon>
        <taxon>Leptotrichia</taxon>
    </lineage>
</organism>
<reference evidence="2 3" key="1">
    <citation type="submission" date="2019-07" db="EMBL/GenBank/DDBJ databases">
        <title>Complete Genome Sequence of Leptotrichia trevisanii Strain JMUB3935.</title>
        <authorList>
            <person name="Watanabe S."/>
            <person name="Cui L."/>
        </authorList>
    </citation>
    <scope>NUCLEOTIDE SEQUENCE [LARGE SCALE GENOMIC DNA]</scope>
    <source>
        <strain evidence="2 3">JMUB3935</strain>
    </source>
</reference>
<sequence length="35" mass="3935">MEEVLVIVAMIVGGLTGFLTVKFIQKKLKDKNENK</sequence>
<protein>
    <submittedName>
        <fullName evidence="2">Uncharacterized protein</fullName>
    </submittedName>
</protein>
<accession>A0A510KKC5</accession>
<evidence type="ECO:0000313" key="2">
    <source>
        <dbReference type="EMBL" id="BBM52094.1"/>
    </source>
</evidence>
<keyword evidence="1" id="KW-1133">Transmembrane helix</keyword>
<evidence type="ECO:0000256" key="1">
    <source>
        <dbReference type="SAM" id="Phobius"/>
    </source>
</evidence>
<dbReference type="EMBL" id="AP019840">
    <property type="protein sequence ID" value="BBM52094.1"/>
    <property type="molecule type" value="Genomic_DNA"/>
</dbReference>
<keyword evidence="1" id="KW-0472">Membrane</keyword>
<feature type="transmembrane region" description="Helical" evidence="1">
    <location>
        <begin position="6"/>
        <end position="24"/>
    </location>
</feature>
<dbReference type="AlphaFoldDB" id="A0A510KKC5"/>